<keyword evidence="15" id="KW-1185">Reference proteome</keyword>
<dbReference type="GO" id="GO:0005886">
    <property type="term" value="C:plasma membrane"/>
    <property type="evidence" value="ECO:0007669"/>
    <property type="project" value="UniProtKB-SubCell"/>
</dbReference>
<dbReference type="PANTHER" id="PTHR24221">
    <property type="entry name" value="ATP-BINDING CASSETTE SUB-FAMILY B"/>
    <property type="match status" value="1"/>
</dbReference>
<evidence type="ECO:0000256" key="10">
    <source>
        <dbReference type="ARBA" id="ARBA00023455"/>
    </source>
</evidence>
<dbReference type="Gene3D" id="3.40.50.300">
    <property type="entry name" value="P-loop containing nucleotide triphosphate hydrolases"/>
    <property type="match status" value="1"/>
</dbReference>
<feature type="transmembrane region" description="Helical" evidence="11">
    <location>
        <begin position="137"/>
        <end position="166"/>
    </location>
</feature>
<evidence type="ECO:0000256" key="9">
    <source>
        <dbReference type="ARBA" id="ARBA00023136"/>
    </source>
</evidence>
<evidence type="ECO:0000256" key="1">
    <source>
        <dbReference type="ARBA" id="ARBA00004429"/>
    </source>
</evidence>
<dbReference type="PROSITE" id="PS50893">
    <property type="entry name" value="ABC_TRANSPORTER_2"/>
    <property type="match status" value="1"/>
</dbReference>
<name>A0A7I7ST88_9MYCO</name>
<evidence type="ECO:0000313" key="15">
    <source>
        <dbReference type="Proteomes" id="UP000466445"/>
    </source>
</evidence>
<protein>
    <submittedName>
        <fullName evidence="14">ABC transporter ATP-binding protein</fullName>
    </submittedName>
</protein>
<evidence type="ECO:0000256" key="4">
    <source>
        <dbReference type="ARBA" id="ARBA00022692"/>
    </source>
</evidence>
<feature type="transmembrane region" description="Helical" evidence="11">
    <location>
        <begin position="111"/>
        <end position="131"/>
    </location>
</feature>
<dbReference type="Proteomes" id="UP000466445">
    <property type="component" value="Chromosome"/>
</dbReference>
<keyword evidence="7" id="KW-1278">Translocase</keyword>
<evidence type="ECO:0000256" key="2">
    <source>
        <dbReference type="ARBA" id="ARBA00022448"/>
    </source>
</evidence>
<evidence type="ECO:0000259" key="13">
    <source>
        <dbReference type="PROSITE" id="PS50929"/>
    </source>
</evidence>
<comment type="similarity">
    <text evidence="10">Belongs to the ABC transporter superfamily. Siderophore-Fe(3+) uptake transporter (SIUT) (TC 3.A.1.21) family.</text>
</comment>
<keyword evidence="8 11" id="KW-1133">Transmembrane helix</keyword>
<dbReference type="PANTHER" id="PTHR24221:SF654">
    <property type="entry name" value="ATP-BINDING CASSETTE SUB-FAMILY B MEMBER 6"/>
    <property type="match status" value="1"/>
</dbReference>
<keyword evidence="9 11" id="KW-0472">Membrane</keyword>
<dbReference type="EMBL" id="AP022595">
    <property type="protein sequence ID" value="BBY59369.1"/>
    <property type="molecule type" value="Genomic_DNA"/>
</dbReference>
<evidence type="ECO:0000256" key="5">
    <source>
        <dbReference type="ARBA" id="ARBA00022741"/>
    </source>
</evidence>
<dbReference type="SMART" id="SM00382">
    <property type="entry name" value="AAA"/>
    <property type="match status" value="1"/>
</dbReference>
<keyword evidence="6 14" id="KW-0067">ATP-binding</keyword>
<accession>A0A7I7ST88</accession>
<dbReference type="GO" id="GO:0005524">
    <property type="term" value="F:ATP binding"/>
    <property type="evidence" value="ECO:0007669"/>
    <property type="project" value="UniProtKB-KW"/>
</dbReference>
<dbReference type="InterPro" id="IPR011527">
    <property type="entry name" value="ABC1_TM_dom"/>
</dbReference>
<dbReference type="PROSITE" id="PS00211">
    <property type="entry name" value="ABC_TRANSPORTER_1"/>
    <property type="match status" value="1"/>
</dbReference>
<dbReference type="InterPro" id="IPR027417">
    <property type="entry name" value="P-loop_NTPase"/>
</dbReference>
<evidence type="ECO:0000256" key="3">
    <source>
        <dbReference type="ARBA" id="ARBA00022519"/>
    </source>
</evidence>
<organism evidence="14 15">
    <name type="scientific">Mycolicibacterium sarraceniae</name>
    <dbReference type="NCBI Taxonomy" id="1534348"/>
    <lineage>
        <taxon>Bacteria</taxon>
        <taxon>Bacillati</taxon>
        <taxon>Actinomycetota</taxon>
        <taxon>Actinomycetes</taxon>
        <taxon>Mycobacteriales</taxon>
        <taxon>Mycobacteriaceae</taxon>
        <taxon>Mycolicibacterium</taxon>
    </lineage>
</organism>
<keyword evidence="5" id="KW-0547">Nucleotide-binding</keyword>
<keyword evidence="4 11" id="KW-0812">Transmembrane</keyword>
<keyword evidence="3" id="KW-1003">Cell membrane</keyword>
<dbReference type="GO" id="GO:0140359">
    <property type="term" value="F:ABC-type transporter activity"/>
    <property type="evidence" value="ECO:0007669"/>
    <property type="project" value="InterPro"/>
</dbReference>
<evidence type="ECO:0000256" key="7">
    <source>
        <dbReference type="ARBA" id="ARBA00022967"/>
    </source>
</evidence>
<keyword evidence="3" id="KW-0997">Cell inner membrane</keyword>
<feature type="domain" description="ABC transporter" evidence="12">
    <location>
        <begin position="341"/>
        <end position="577"/>
    </location>
</feature>
<evidence type="ECO:0000256" key="8">
    <source>
        <dbReference type="ARBA" id="ARBA00022989"/>
    </source>
</evidence>
<dbReference type="InterPro" id="IPR003439">
    <property type="entry name" value="ABC_transporter-like_ATP-bd"/>
</dbReference>
<dbReference type="KEGG" id="msar:MSAR_25050"/>
<proteinExistence type="inferred from homology"/>
<sequence>MLDLVGVTLIGLVGALSLATVQGQQPPKTIATLVSAVGLGNLSDVTLLEVIAGAAAVLLLAKTIISPLLMVKVFRFLARRQAIVSARLAKALLSCPLTFVQRRSSQETSAALVQGVSAATVAILGQTVVAVSEIALLTVLAVGLLFVDPAVALGAIVFFAIFAMGLQKILGHRISRVGTQALTADIASLSAVQEALGAYREITVADRRLLYVGRIQGLRAEAARASAGLQVLNLLPKYASEGALVLGGFSLAAVLFSTRPVPLAAGTFALFLATATRIMPSLLRLQSAALSIRSSTGPATLTYALSADLGHPLDTPQEGRDVRESVRRILASGHRDFAPRIELRDIAFSYPGGRGTALQGINMLVAEGQSVAIVGRSGAGKSTLADIILGVLQPDSGELAVGGLNPTDAVRRWPGGIAYVPQDVMLSNDSLRANVALGLPRDDVDDDLVWDALRRARLDEYVRRQPDGLDTQIGERGLRLSGGQRQRLGIARALFTRPRLLVLDEATSALDVETESGITDMLEELEEDVTTVIIAHRLSTVRNVDLVVYLEEGKEQAQGSFDEVCERVPALRRQATLMGLRPA</sequence>
<dbReference type="Gene3D" id="1.20.1560.10">
    <property type="entry name" value="ABC transporter type 1, transmembrane domain"/>
    <property type="match status" value="1"/>
</dbReference>
<reference evidence="14 15" key="1">
    <citation type="journal article" date="2019" name="Emerg. Microbes Infect.">
        <title>Comprehensive subspecies identification of 175 nontuberculous mycobacteria species based on 7547 genomic profiles.</title>
        <authorList>
            <person name="Matsumoto Y."/>
            <person name="Kinjo T."/>
            <person name="Motooka D."/>
            <person name="Nabeya D."/>
            <person name="Jung N."/>
            <person name="Uechi K."/>
            <person name="Horii T."/>
            <person name="Iida T."/>
            <person name="Fujita J."/>
            <person name="Nakamura S."/>
        </authorList>
    </citation>
    <scope>NUCLEOTIDE SEQUENCE [LARGE SCALE GENOMIC DNA]</scope>
    <source>
        <strain evidence="14 15">JCM 30395</strain>
    </source>
</reference>
<dbReference type="InterPro" id="IPR017871">
    <property type="entry name" value="ABC_transporter-like_CS"/>
</dbReference>
<dbReference type="SUPFAM" id="SSF52540">
    <property type="entry name" value="P-loop containing nucleoside triphosphate hydrolases"/>
    <property type="match status" value="1"/>
</dbReference>
<keyword evidence="2" id="KW-0813">Transport</keyword>
<dbReference type="AlphaFoldDB" id="A0A7I7ST88"/>
<feature type="transmembrane region" description="Helical" evidence="11">
    <location>
        <begin position="47"/>
        <end position="71"/>
    </location>
</feature>
<dbReference type="InterPro" id="IPR003593">
    <property type="entry name" value="AAA+_ATPase"/>
</dbReference>
<evidence type="ECO:0000256" key="11">
    <source>
        <dbReference type="SAM" id="Phobius"/>
    </source>
</evidence>
<dbReference type="InterPro" id="IPR036640">
    <property type="entry name" value="ABC1_TM_sf"/>
</dbReference>
<evidence type="ECO:0000256" key="6">
    <source>
        <dbReference type="ARBA" id="ARBA00022840"/>
    </source>
</evidence>
<gene>
    <name evidence="14" type="ORF">MSAR_25050</name>
</gene>
<feature type="domain" description="ABC transmembrane type-1" evidence="13">
    <location>
        <begin position="26"/>
        <end position="294"/>
    </location>
</feature>
<evidence type="ECO:0000259" key="12">
    <source>
        <dbReference type="PROSITE" id="PS50893"/>
    </source>
</evidence>
<comment type="subcellular location">
    <subcellularLocation>
        <location evidence="1">Cell inner membrane</location>
        <topology evidence="1">Multi-pass membrane protein</topology>
    </subcellularLocation>
</comment>
<evidence type="ECO:0000313" key="14">
    <source>
        <dbReference type="EMBL" id="BBY59369.1"/>
    </source>
</evidence>
<dbReference type="RefSeq" id="WP_163697319.1">
    <property type="nucleotide sequence ID" value="NZ_AP022595.1"/>
</dbReference>
<dbReference type="PROSITE" id="PS50929">
    <property type="entry name" value="ABC_TM1F"/>
    <property type="match status" value="1"/>
</dbReference>
<dbReference type="Pfam" id="PF00005">
    <property type="entry name" value="ABC_tran"/>
    <property type="match status" value="1"/>
</dbReference>
<dbReference type="GO" id="GO:0034040">
    <property type="term" value="F:ATPase-coupled lipid transmembrane transporter activity"/>
    <property type="evidence" value="ECO:0007669"/>
    <property type="project" value="TreeGrafter"/>
</dbReference>
<dbReference type="GO" id="GO:0016887">
    <property type="term" value="F:ATP hydrolysis activity"/>
    <property type="evidence" value="ECO:0007669"/>
    <property type="project" value="InterPro"/>
</dbReference>
<dbReference type="SUPFAM" id="SSF90123">
    <property type="entry name" value="ABC transporter transmembrane region"/>
    <property type="match status" value="1"/>
</dbReference>
<dbReference type="InterPro" id="IPR039421">
    <property type="entry name" value="Type_1_exporter"/>
</dbReference>